<dbReference type="AlphaFoldDB" id="A0A8K0KEG8"/>
<proteinExistence type="predicted"/>
<keyword evidence="4 5" id="KW-0472">Membrane</keyword>
<reference evidence="7" key="1">
    <citation type="submission" date="2013-04" db="EMBL/GenBank/DDBJ databases">
        <authorList>
            <person name="Qu J."/>
            <person name="Murali S.C."/>
            <person name="Bandaranaike D."/>
            <person name="Bellair M."/>
            <person name="Blankenburg K."/>
            <person name="Chao H."/>
            <person name="Dinh H."/>
            <person name="Doddapaneni H."/>
            <person name="Downs B."/>
            <person name="Dugan-Rocha S."/>
            <person name="Elkadiri S."/>
            <person name="Gnanaolivu R.D."/>
            <person name="Hernandez B."/>
            <person name="Javaid M."/>
            <person name="Jayaseelan J.C."/>
            <person name="Lee S."/>
            <person name="Li M."/>
            <person name="Ming W."/>
            <person name="Munidasa M."/>
            <person name="Muniz J."/>
            <person name="Nguyen L."/>
            <person name="Ongeri F."/>
            <person name="Osuji N."/>
            <person name="Pu L.-L."/>
            <person name="Puazo M."/>
            <person name="Qu C."/>
            <person name="Quiroz J."/>
            <person name="Raj R."/>
            <person name="Weissenberger G."/>
            <person name="Xin Y."/>
            <person name="Zou X."/>
            <person name="Han Y."/>
            <person name="Richards S."/>
            <person name="Worley K."/>
            <person name="Muzny D."/>
            <person name="Gibbs R."/>
        </authorList>
    </citation>
    <scope>NUCLEOTIDE SEQUENCE</scope>
    <source>
        <strain evidence="7">Sampled in the wild</strain>
    </source>
</reference>
<feature type="non-terminal residue" evidence="7">
    <location>
        <position position="1"/>
    </location>
</feature>
<evidence type="ECO:0000256" key="2">
    <source>
        <dbReference type="ARBA" id="ARBA00022692"/>
    </source>
</evidence>
<reference evidence="7" key="2">
    <citation type="submission" date="2017-10" db="EMBL/GenBank/DDBJ databases">
        <title>Ladona fulva Genome sequencing and assembly.</title>
        <authorList>
            <person name="Murali S."/>
            <person name="Richards S."/>
            <person name="Bandaranaike D."/>
            <person name="Bellair M."/>
            <person name="Blankenburg K."/>
            <person name="Chao H."/>
            <person name="Dinh H."/>
            <person name="Doddapaneni H."/>
            <person name="Dugan-Rocha S."/>
            <person name="Elkadiri S."/>
            <person name="Gnanaolivu R."/>
            <person name="Hernandez B."/>
            <person name="Skinner E."/>
            <person name="Javaid M."/>
            <person name="Lee S."/>
            <person name="Li M."/>
            <person name="Ming W."/>
            <person name="Munidasa M."/>
            <person name="Muniz J."/>
            <person name="Nguyen L."/>
            <person name="Hughes D."/>
            <person name="Osuji N."/>
            <person name="Pu L.-L."/>
            <person name="Puazo M."/>
            <person name="Qu C."/>
            <person name="Quiroz J."/>
            <person name="Raj R."/>
            <person name="Weissenberger G."/>
            <person name="Xin Y."/>
            <person name="Zou X."/>
            <person name="Han Y."/>
            <person name="Worley K."/>
            <person name="Muzny D."/>
            <person name="Gibbs R."/>
        </authorList>
    </citation>
    <scope>NUCLEOTIDE SEQUENCE</scope>
    <source>
        <strain evidence="7">Sampled in the wild</strain>
    </source>
</reference>
<dbReference type="GO" id="GO:0022857">
    <property type="term" value="F:transmembrane transporter activity"/>
    <property type="evidence" value="ECO:0007669"/>
    <property type="project" value="TreeGrafter"/>
</dbReference>
<evidence type="ECO:0000313" key="8">
    <source>
        <dbReference type="Proteomes" id="UP000792457"/>
    </source>
</evidence>
<dbReference type="PANTHER" id="PTHR11662">
    <property type="entry name" value="SOLUTE CARRIER FAMILY 17"/>
    <property type="match status" value="1"/>
</dbReference>
<dbReference type="Proteomes" id="UP000792457">
    <property type="component" value="Unassembled WGS sequence"/>
</dbReference>
<feature type="signal peptide" evidence="6">
    <location>
        <begin position="1"/>
        <end position="15"/>
    </location>
</feature>
<comment type="caution">
    <text evidence="7">The sequence shown here is derived from an EMBL/GenBank/DDBJ whole genome shotgun (WGS) entry which is preliminary data.</text>
</comment>
<keyword evidence="8" id="KW-1185">Reference proteome</keyword>
<evidence type="ECO:0000256" key="1">
    <source>
        <dbReference type="ARBA" id="ARBA00004141"/>
    </source>
</evidence>
<evidence type="ECO:0000256" key="3">
    <source>
        <dbReference type="ARBA" id="ARBA00022989"/>
    </source>
</evidence>
<evidence type="ECO:0000256" key="6">
    <source>
        <dbReference type="SAM" id="SignalP"/>
    </source>
</evidence>
<dbReference type="SUPFAM" id="SSF103473">
    <property type="entry name" value="MFS general substrate transporter"/>
    <property type="match status" value="1"/>
</dbReference>
<protein>
    <submittedName>
        <fullName evidence="7">Uncharacterized protein</fullName>
    </submittedName>
</protein>
<feature type="transmembrane region" description="Helical" evidence="5">
    <location>
        <begin position="60"/>
        <end position="82"/>
    </location>
</feature>
<feature type="transmembrane region" description="Helical" evidence="5">
    <location>
        <begin position="28"/>
        <end position="48"/>
    </location>
</feature>
<dbReference type="GO" id="GO:0016020">
    <property type="term" value="C:membrane"/>
    <property type="evidence" value="ECO:0007669"/>
    <property type="project" value="UniProtKB-SubCell"/>
</dbReference>
<gene>
    <name evidence="7" type="ORF">J437_LFUL013702</name>
</gene>
<dbReference type="EMBL" id="KZ308734">
    <property type="protein sequence ID" value="KAG8233656.1"/>
    <property type="molecule type" value="Genomic_DNA"/>
</dbReference>
<dbReference type="PANTHER" id="PTHR11662:SF280">
    <property type="entry name" value="FI21844P1-RELATED"/>
    <property type="match status" value="1"/>
</dbReference>
<dbReference type="GO" id="GO:0006820">
    <property type="term" value="P:monoatomic anion transport"/>
    <property type="evidence" value="ECO:0007669"/>
    <property type="project" value="TreeGrafter"/>
</dbReference>
<keyword evidence="6" id="KW-0732">Signal</keyword>
<evidence type="ECO:0000313" key="7">
    <source>
        <dbReference type="EMBL" id="KAG8233656.1"/>
    </source>
</evidence>
<name>A0A8K0KEG8_LADFU</name>
<keyword evidence="2 5" id="KW-0812">Transmembrane</keyword>
<evidence type="ECO:0000256" key="5">
    <source>
        <dbReference type="SAM" id="Phobius"/>
    </source>
</evidence>
<keyword evidence="3 5" id="KW-1133">Transmembrane helix</keyword>
<organism evidence="7 8">
    <name type="scientific">Ladona fulva</name>
    <name type="common">Scarce chaser dragonfly</name>
    <name type="synonym">Libellula fulva</name>
    <dbReference type="NCBI Taxonomy" id="123851"/>
    <lineage>
        <taxon>Eukaryota</taxon>
        <taxon>Metazoa</taxon>
        <taxon>Ecdysozoa</taxon>
        <taxon>Arthropoda</taxon>
        <taxon>Hexapoda</taxon>
        <taxon>Insecta</taxon>
        <taxon>Pterygota</taxon>
        <taxon>Palaeoptera</taxon>
        <taxon>Odonata</taxon>
        <taxon>Epiprocta</taxon>
        <taxon>Anisoptera</taxon>
        <taxon>Libelluloidea</taxon>
        <taxon>Libellulidae</taxon>
        <taxon>Ladona</taxon>
    </lineage>
</organism>
<comment type="subcellular location">
    <subcellularLocation>
        <location evidence="1">Membrane</location>
        <topology evidence="1">Multi-pass membrane protein</topology>
    </subcellularLocation>
</comment>
<dbReference type="Gene3D" id="1.20.1250.20">
    <property type="entry name" value="MFS general substrate transporter like domains"/>
    <property type="match status" value="1"/>
</dbReference>
<feature type="chain" id="PRO_5035426457" evidence="6">
    <location>
        <begin position="16"/>
        <end position="89"/>
    </location>
</feature>
<accession>A0A8K0KEG8</accession>
<sequence length="89" mass="9117">MTVFLCSALWGPGLALLGLGFIPENEPILAVGLLTAAVGLNGASYIGFQVNHLDLSPNFAGTLMGIANCLSNIMGIIAPLVAGKIAYDE</sequence>
<dbReference type="InterPro" id="IPR036259">
    <property type="entry name" value="MFS_trans_sf"/>
</dbReference>
<dbReference type="InterPro" id="IPR050382">
    <property type="entry name" value="MFS_Na/Anion_cotransporter"/>
</dbReference>
<dbReference type="OrthoDB" id="8053598at2759"/>
<evidence type="ECO:0000256" key="4">
    <source>
        <dbReference type="ARBA" id="ARBA00023136"/>
    </source>
</evidence>